<feature type="transmembrane region" description="Helical" evidence="1">
    <location>
        <begin position="110"/>
        <end position="130"/>
    </location>
</feature>
<dbReference type="STRING" id="493.BWD07_03305"/>
<dbReference type="SMART" id="SM00530">
    <property type="entry name" value="HTH_XRE"/>
    <property type="match status" value="1"/>
</dbReference>
<name>A0A1X3CZK6_9NEIS</name>
<dbReference type="OrthoDB" id="8561330at2"/>
<dbReference type="InterPro" id="IPR001387">
    <property type="entry name" value="Cro/C1-type_HTH"/>
</dbReference>
<keyword evidence="4" id="KW-1185">Reference proteome</keyword>
<evidence type="ECO:0000313" key="3">
    <source>
        <dbReference type="EMBL" id="VEF02064.1"/>
    </source>
</evidence>
<dbReference type="InterPro" id="IPR050400">
    <property type="entry name" value="Bact_Cytoskel_RodZ"/>
</dbReference>
<dbReference type="Proteomes" id="UP000279284">
    <property type="component" value="Chromosome"/>
</dbReference>
<feature type="domain" description="HTH cro/C1-type" evidence="2">
    <location>
        <begin position="14"/>
        <end position="36"/>
    </location>
</feature>
<dbReference type="Gene3D" id="1.10.260.40">
    <property type="entry name" value="lambda repressor-like DNA-binding domains"/>
    <property type="match status" value="1"/>
</dbReference>
<proteinExistence type="predicted"/>
<dbReference type="AlphaFoldDB" id="A0A1X3CZK6"/>
<dbReference type="SUPFAM" id="SSF47413">
    <property type="entry name" value="lambda repressor-like DNA-binding domains"/>
    <property type="match status" value="1"/>
</dbReference>
<sequence length="282" mass="30494">MNINPDAQELGKMLAALREQKGMTLAEVAERLKLSVDKVAALEMGDYRQLPDMVFVRGFLRAYGRLIQADEAALNGLLDKAAPVSEKNIFSDYKKSNKERYAYLEEKKSFPGWIIALCAAAVAVGGVFIWQNKSATQKAENDKQAQSSTEQVMKQATELKEKNVTVVPMDENNAASAPAASASAASSASVLVQTGEAPLVVAADELYIKVRYRTKLVVKDKTGAELVNQIVPAASEHRFKGGAPYDVRIGVVHGSVVNFGGQEINWAPYLVGRTTAAFKAGQ</sequence>
<dbReference type="GO" id="GO:0003677">
    <property type="term" value="F:DNA binding"/>
    <property type="evidence" value="ECO:0007669"/>
    <property type="project" value="InterPro"/>
</dbReference>
<organism evidence="3 4">
    <name type="scientific">Neisseria canis</name>
    <dbReference type="NCBI Taxonomy" id="493"/>
    <lineage>
        <taxon>Bacteria</taxon>
        <taxon>Pseudomonadati</taxon>
        <taxon>Pseudomonadota</taxon>
        <taxon>Betaproteobacteria</taxon>
        <taxon>Neisseriales</taxon>
        <taxon>Neisseriaceae</taxon>
        <taxon>Neisseria</taxon>
    </lineage>
</organism>
<dbReference type="Pfam" id="PF13464">
    <property type="entry name" value="RodZ_C"/>
    <property type="match status" value="1"/>
</dbReference>
<evidence type="ECO:0000313" key="4">
    <source>
        <dbReference type="Proteomes" id="UP000279284"/>
    </source>
</evidence>
<dbReference type="PROSITE" id="PS50943">
    <property type="entry name" value="HTH_CROC1"/>
    <property type="match status" value="1"/>
</dbReference>
<keyword evidence="1" id="KW-1133">Transmembrane helix</keyword>
<dbReference type="EMBL" id="LR134313">
    <property type="protein sequence ID" value="VEF02064.1"/>
    <property type="molecule type" value="Genomic_DNA"/>
</dbReference>
<evidence type="ECO:0000259" key="2">
    <source>
        <dbReference type="PROSITE" id="PS50943"/>
    </source>
</evidence>
<reference evidence="3 4" key="1">
    <citation type="submission" date="2018-12" db="EMBL/GenBank/DDBJ databases">
        <authorList>
            <consortium name="Pathogen Informatics"/>
        </authorList>
    </citation>
    <scope>NUCLEOTIDE SEQUENCE [LARGE SCALE GENOMIC DNA]</scope>
    <source>
        <strain evidence="3 4">NCTC10296</strain>
    </source>
</reference>
<accession>A0A1X3CZK6</accession>
<dbReference type="PANTHER" id="PTHR34475:SF1">
    <property type="entry name" value="CYTOSKELETON PROTEIN RODZ"/>
    <property type="match status" value="1"/>
</dbReference>
<dbReference type="KEGG" id="nci:NCTC10296_01600"/>
<dbReference type="InterPro" id="IPR025194">
    <property type="entry name" value="RodZ-like_C"/>
</dbReference>
<dbReference type="RefSeq" id="WP_085415943.1">
    <property type="nucleotide sequence ID" value="NZ_CAUJPY010000003.1"/>
</dbReference>
<dbReference type="PANTHER" id="PTHR34475">
    <property type="match status" value="1"/>
</dbReference>
<dbReference type="InterPro" id="IPR010982">
    <property type="entry name" value="Lambda_DNA-bd_dom_sf"/>
</dbReference>
<protein>
    <submittedName>
        <fullName evidence="3">Cytoskeleton protein rodZ</fullName>
    </submittedName>
</protein>
<keyword evidence="1" id="KW-0472">Membrane</keyword>
<gene>
    <name evidence="3" type="primary">rodZ</name>
    <name evidence="3" type="ORF">NCTC10296_01600</name>
</gene>
<keyword evidence="1" id="KW-0812">Transmembrane</keyword>
<dbReference type="CDD" id="cd00093">
    <property type="entry name" value="HTH_XRE"/>
    <property type="match status" value="1"/>
</dbReference>
<evidence type="ECO:0000256" key="1">
    <source>
        <dbReference type="SAM" id="Phobius"/>
    </source>
</evidence>
<dbReference type="Pfam" id="PF13413">
    <property type="entry name" value="HTH_25"/>
    <property type="match status" value="1"/>
</dbReference>